<feature type="region of interest" description="Disordered" evidence="1">
    <location>
        <begin position="1570"/>
        <end position="1610"/>
    </location>
</feature>
<comment type="caution">
    <text evidence="3">The sequence shown here is derived from an EMBL/GenBank/DDBJ whole genome shotgun (WGS) entry which is preliminary data.</text>
</comment>
<dbReference type="PANTHER" id="PTHR47839">
    <property type="entry name" value="DOMAIN PROTEIN, PUTATIVE (AFU_ORTHOLOGUE AFUA_6G04830)-RELATED"/>
    <property type="match status" value="1"/>
</dbReference>
<dbReference type="InterPro" id="IPR022155">
    <property type="entry name" value="DUF3684"/>
</dbReference>
<evidence type="ECO:0000259" key="2">
    <source>
        <dbReference type="Pfam" id="PF25794"/>
    </source>
</evidence>
<sequence length="1805" mass="200771">MASSSSAYDDLRASIADDGVDARVEVNQRALIDKILARYASAGAVYRELLQNSNDAEATIAEIVIVTSNNNDTSSHASLSKSTSSVSMSSSIRANGGIGGALPRTPLVTQVTYRNDGLPFRPQDWSRLRKIAEGNPDETKVGAFGVGAYTMFSVCEEPVVVSGMRGEEECMAFLWRGDSLWTRTGKRQQASSSSSPGIVADVDGGHILDDDRNWTSFIMPSRDPYPLPDMVEFGQFLSASLTFTSCLKNIRVYVDRTLVLDVRKTILESHAIVPPRASSWWKNDGAVTSSSTGMFALLGGSRSDNLTSTSVRLTVMLRKGHTPDCLGIHLAAPLLPTVEREAIDFVDAALREYNCELLEICGILMRLVLENAMGRIGTAWEAGRDARDRWEAECEELANEEGVAAPGESKSTNTTISSSLFGFASLMARGVRNTVTEAIKPVQKILGEDDETSELLSPTDDRPLSLEERDAILLMKSFSPRPSTPDSLVGECLARGLGRCLPSSAPPVLTIGGVMRGSEAKLPNLGMEAFGFSNIVRRIMLENAKEYHTLVANVPRLTIDDLIRLLKSKVLEEKLCIRLLKWWPKACRIERSMERCGLQLKEATRYELAKDDDAPSSTAKADDVQLAHVCRLDSILYFTPTYLLELPLPETTFPPSLQKAIGLRTLENDVFRDWFAPLPLDIWCCFISQHPCLVKGIPEGINIQVLAALGKHFDSLNGSVAKRRFVELLSLDNVVIPFDFDDGTPDSSEYQTAIPTELYLPNSDLSAFAGVGVFRKVSKKLTSAGVSDAFLLAMGVRNSISIEFLFLHLDTLRWNTNPKPLIKYLLDADLSPADLSKLRSTQYLPAENDPTRVYAPSELFFKDADLAIFPFIRFLQWPASEGMSKLHRDFLIKLGVMVVPPLQSVMNFMEKQCTNEGRVRDEKVYNAALTFLTQRLGPVGIYEKEYAQWYKSVKFLPCIRQDLETGEVIREIQSPIACYYNPSALIMGFSTLDPQLDTLHVATRTQCNKDPPCSVLIRRLIQITDILKAQMDHFEKYGGNDDVERRKLNNKILSLFDAVFIYLSTRTNDFEKKDILSLDKIAFIPCEIRGKLSFLLPTQIFFKKETSSAETKSEDEHELLTATLFKQIKYNAFLSLVGVKAEPSLQEIFELMLEKPDETLDLLGELQYKAVLQRIASDPPFKQVTKRISSSPFLLGYLVLDEEINGPNEDEAMGNKAQYVLARAEDIHIVDNSFLRRQFPMLVSPMEQTLEEFYNKIGSRYVSEVVKKDFELQGRTYQDTALTRSLAIRLRERRPLLMSPTNSSRPLASDAAMMLDDEHLEIIQVDVILGKYTFEGSSKHLKVTCCCKQPLRGKGILKDSIRTPQMTTLYVTANPDWFDIASAIGALILQRCQLEDSLLLSQLLESPLETLRYRGFPVDRILRPISKPPLEPSPKPVEEATKLSLTTSQPAEATTTVVNDKLPETNASQNGIGEVGFEKILKQMYPHCPSNVIRGLLGTNPTKEKAREVANRLADEFPPPGKITTQKLNATASETDDSTLTSLDDTNPHDAYCKSSRKKKSGLMGKVLRGLHHNAGNGSKRIIQEQPSNSIHTGDSNAPASAERDASTQKSLETMLYQAVQASQSVDCSGVRSPETLLNHLPHGLERGTDGCEVIPAQNIHPYKGPHGNYKSSNGIKVFSTANNNSTIFLNVNFNAVEEFAVIIQRIASVFHLDLKTVAIYFDQNGNTIAFNSNKALYFNLRFFCALHRNKADVAACYSYWYLTFAHELAHNLVTAHNKEHGSFTENIAALYLPDFSKLLSTYLL</sequence>
<feature type="compositionally biased region" description="Polar residues" evidence="1">
    <location>
        <begin position="1523"/>
        <end position="1533"/>
    </location>
</feature>
<dbReference type="InterPro" id="IPR036890">
    <property type="entry name" value="HATPase_C_sf"/>
</dbReference>
<dbReference type="EMBL" id="JALLPB020000215">
    <property type="protein sequence ID" value="KAL3812124.1"/>
    <property type="molecule type" value="Genomic_DNA"/>
</dbReference>
<dbReference type="PANTHER" id="PTHR47839:SF1">
    <property type="entry name" value="DOMAIN PROTEIN, PUTATIVE (AFU_ORTHOLOGUE AFUA_6G04830)-RELATED"/>
    <property type="match status" value="1"/>
</dbReference>
<dbReference type="Proteomes" id="UP001530377">
    <property type="component" value="Unassembled WGS sequence"/>
</dbReference>
<dbReference type="Pfam" id="PF12449">
    <property type="entry name" value="DUF3684"/>
    <property type="match status" value="3"/>
</dbReference>
<evidence type="ECO:0000313" key="3">
    <source>
        <dbReference type="EMBL" id="KAL3812124.1"/>
    </source>
</evidence>
<reference evidence="3 4" key="1">
    <citation type="submission" date="2024-10" db="EMBL/GenBank/DDBJ databases">
        <title>Updated reference genomes for cyclostephanoid diatoms.</title>
        <authorList>
            <person name="Roberts W.R."/>
            <person name="Alverson A.J."/>
        </authorList>
    </citation>
    <scope>NUCLEOTIDE SEQUENCE [LARGE SCALE GENOMIC DNA]</scope>
    <source>
        <strain evidence="3 4">AJA228-03</strain>
    </source>
</reference>
<feature type="compositionally biased region" description="Polar residues" evidence="1">
    <location>
        <begin position="1585"/>
        <end position="1599"/>
    </location>
</feature>
<name>A0ABD3RGG6_9STRA</name>
<dbReference type="Gene3D" id="3.30.565.10">
    <property type="entry name" value="Histidine kinase-like ATPase, C-terminal domain"/>
    <property type="match status" value="1"/>
</dbReference>
<feature type="region of interest" description="Disordered" evidence="1">
    <location>
        <begin position="1427"/>
        <end position="1454"/>
    </location>
</feature>
<feature type="domain" description="Sacsin/Nov" evidence="2">
    <location>
        <begin position="31"/>
        <end position="164"/>
    </location>
</feature>
<feature type="region of interest" description="Disordered" evidence="1">
    <location>
        <begin position="1512"/>
        <end position="1558"/>
    </location>
</feature>
<proteinExistence type="predicted"/>
<feature type="compositionally biased region" description="Polar residues" evidence="1">
    <location>
        <begin position="1443"/>
        <end position="1454"/>
    </location>
</feature>
<evidence type="ECO:0000256" key="1">
    <source>
        <dbReference type="SAM" id="MobiDB-lite"/>
    </source>
</evidence>
<gene>
    <name evidence="3" type="ORF">ACHAXA_009383</name>
</gene>
<organism evidence="3 4">
    <name type="scientific">Cyclostephanos tholiformis</name>
    <dbReference type="NCBI Taxonomy" id="382380"/>
    <lineage>
        <taxon>Eukaryota</taxon>
        <taxon>Sar</taxon>
        <taxon>Stramenopiles</taxon>
        <taxon>Ochrophyta</taxon>
        <taxon>Bacillariophyta</taxon>
        <taxon>Coscinodiscophyceae</taxon>
        <taxon>Thalassiosirophycidae</taxon>
        <taxon>Stephanodiscales</taxon>
        <taxon>Stephanodiscaceae</taxon>
        <taxon>Cyclostephanos</taxon>
    </lineage>
</organism>
<dbReference type="Pfam" id="PF25794">
    <property type="entry name" value="SACS"/>
    <property type="match status" value="1"/>
</dbReference>
<accession>A0ABD3RGG6</accession>
<dbReference type="SUPFAM" id="SSF55874">
    <property type="entry name" value="ATPase domain of HSP90 chaperone/DNA topoisomerase II/histidine kinase"/>
    <property type="match status" value="1"/>
</dbReference>
<evidence type="ECO:0000313" key="4">
    <source>
        <dbReference type="Proteomes" id="UP001530377"/>
    </source>
</evidence>
<keyword evidence="4" id="KW-1185">Reference proteome</keyword>
<dbReference type="InterPro" id="IPR058210">
    <property type="entry name" value="SACS/Nov_dom"/>
</dbReference>
<protein>
    <recommendedName>
        <fullName evidence="2">Sacsin/Nov domain-containing protein</fullName>
    </recommendedName>
</protein>